<dbReference type="RefSeq" id="WP_135209621.1">
    <property type="nucleotide sequence ID" value="NZ_SPVF01000275.1"/>
</dbReference>
<sequence length="107" mass="11537">MTAYAIALITETRFNDEVREYLQRIDATLAPYGGEFAIHGGPYEVKEGALAGDLVAIRFPDMAHAQAWYASPAYQAIKTLRTANTEGTLFLVNGVPPGHRGVDVLGG</sequence>
<dbReference type="PANTHER" id="PTHR41521:SF4">
    <property type="entry name" value="BLR0684 PROTEIN"/>
    <property type="match status" value="1"/>
</dbReference>
<proteinExistence type="predicted"/>
<dbReference type="OrthoDB" id="516779at2"/>
<dbReference type="Pfam" id="PF07045">
    <property type="entry name" value="DUF1330"/>
    <property type="match status" value="1"/>
</dbReference>
<evidence type="ECO:0000313" key="3">
    <source>
        <dbReference type="Proteomes" id="UP000298438"/>
    </source>
</evidence>
<dbReference type="EMBL" id="SPVF01000275">
    <property type="protein sequence ID" value="TFW10646.1"/>
    <property type="molecule type" value="Genomic_DNA"/>
</dbReference>
<gene>
    <name evidence="2" type="ORF">E4L96_23345</name>
</gene>
<dbReference type="Gene3D" id="3.30.70.100">
    <property type="match status" value="1"/>
</dbReference>
<keyword evidence="3" id="KW-1185">Reference proteome</keyword>
<evidence type="ECO:0000313" key="2">
    <source>
        <dbReference type="EMBL" id="TFW10646.1"/>
    </source>
</evidence>
<comment type="caution">
    <text evidence="2">The sequence shown here is derived from an EMBL/GenBank/DDBJ whole genome shotgun (WGS) entry which is preliminary data.</text>
</comment>
<dbReference type="InterPro" id="IPR010753">
    <property type="entry name" value="DUF1330"/>
</dbReference>
<dbReference type="PANTHER" id="PTHR41521">
    <property type="match status" value="1"/>
</dbReference>
<reference evidence="2 3" key="1">
    <citation type="submission" date="2019-03" db="EMBL/GenBank/DDBJ databases">
        <title>Draft Genome Sequence of Massilia arenosa sp. nov., a Novel Massilia Species Isolated from a Sandy-loam Maize Soil.</title>
        <authorList>
            <person name="Raths R."/>
            <person name="Peta V."/>
            <person name="Bucking H."/>
        </authorList>
    </citation>
    <scope>NUCLEOTIDE SEQUENCE [LARGE SCALE GENOMIC DNA]</scope>
    <source>
        <strain evidence="2 3">MC02</strain>
    </source>
</reference>
<accession>A0A4Y9RS72</accession>
<evidence type="ECO:0000259" key="1">
    <source>
        <dbReference type="Pfam" id="PF07045"/>
    </source>
</evidence>
<dbReference type="AlphaFoldDB" id="A0A4Y9RS72"/>
<protein>
    <submittedName>
        <fullName evidence="2">DUF1330 domain-containing protein</fullName>
    </submittedName>
</protein>
<dbReference type="InterPro" id="IPR011008">
    <property type="entry name" value="Dimeric_a/b-barrel"/>
</dbReference>
<feature type="domain" description="DUF1330" evidence="1">
    <location>
        <begin position="2"/>
        <end position="95"/>
    </location>
</feature>
<dbReference type="SUPFAM" id="SSF54909">
    <property type="entry name" value="Dimeric alpha+beta barrel"/>
    <property type="match status" value="1"/>
</dbReference>
<organism evidence="2 3">
    <name type="scientific">Zemynaea arenosa</name>
    <dbReference type="NCBI Taxonomy" id="2561931"/>
    <lineage>
        <taxon>Bacteria</taxon>
        <taxon>Pseudomonadati</taxon>
        <taxon>Pseudomonadota</taxon>
        <taxon>Betaproteobacteria</taxon>
        <taxon>Burkholderiales</taxon>
        <taxon>Oxalobacteraceae</taxon>
        <taxon>Telluria group</taxon>
        <taxon>Zemynaea</taxon>
    </lineage>
</organism>
<name>A0A4Y9RS72_9BURK</name>
<dbReference type="Proteomes" id="UP000298438">
    <property type="component" value="Unassembled WGS sequence"/>
</dbReference>